<dbReference type="GO" id="GO:0003824">
    <property type="term" value="F:catalytic activity"/>
    <property type="evidence" value="ECO:0007669"/>
    <property type="project" value="InterPro"/>
</dbReference>
<dbReference type="GO" id="GO:0031419">
    <property type="term" value="F:cobalamin binding"/>
    <property type="evidence" value="ECO:0007669"/>
    <property type="project" value="InterPro"/>
</dbReference>
<gene>
    <name evidence="2" type="ORF">NSA23_01935</name>
</gene>
<keyword evidence="3" id="KW-1185">Reference proteome</keyword>
<comment type="caution">
    <text evidence="2">The sequence shown here is derived from an EMBL/GenBank/DDBJ whole genome shotgun (WGS) entry which is preliminary data.</text>
</comment>
<name>A0A9X2S435_9FIRM</name>
<dbReference type="SUPFAM" id="SSF51703">
    <property type="entry name" value="Cobalamin (vitamin B12)-dependent enzymes"/>
    <property type="match status" value="1"/>
</dbReference>
<dbReference type="InterPro" id="IPR016176">
    <property type="entry name" value="Cbl-dep_enz_cat"/>
</dbReference>
<dbReference type="Gene3D" id="1.10.8.1000">
    <property type="entry name" value="Ornithine 4,5 aminomutase S component, alpha subunit-like"/>
    <property type="match status" value="1"/>
</dbReference>
<evidence type="ECO:0000259" key="1">
    <source>
        <dbReference type="Pfam" id="PF16552"/>
    </source>
</evidence>
<evidence type="ECO:0000313" key="2">
    <source>
        <dbReference type="EMBL" id="MCR2042869.1"/>
    </source>
</evidence>
<dbReference type="Gene3D" id="6.10.250.2220">
    <property type="match status" value="1"/>
</dbReference>
<sequence length="125" mass="14163">MKSLIKREDDFQERRKHIANLTEEQLEERFWKLAEEIVEPLVDLAYKNTSPSIERSILLRMGFSSIECTAIVDGAIERGLLGKGAGHLVYRLAKEKNMSIRDAGLKLAEGEMWDDLLAIFKGGAE</sequence>
<dbReference type="InterPro" id="IPR015130">
    <property type="entry name" value="Lys-AminoMut_A"/>
</dbReference>
<proteinExistence type="predicted"/>
<protein>
    <submittedName>
        <fullName evidence="2">Ornithine aminomutase subunit alpha</fullName>
    </submittedName>
</protein>
<dbReference type="Pfam" id="PF16552">
    <property type="entry name" value="OAM_alpha"/>
    <property type="match status" value="1"/>
</dbReference>
<dbReference type="EMBL" id="JANJZL010000001">
    <property type="protein sequence ID" value="MCR2042869.1"/>
    <property type="molecule type" value="Genomic_DNA"/>
</dbReference>
<accession>A0A9X2S435</accession>
<evidence type="ECO:0000313" key="3">
    <source>
        <dbReference type="Proteomes" id="UP001142078"/>
    </source>
</evidence>
<feature type="domain" description="D-Lysine 5,6-aminomutase alpha subunit" evidence="1">
    <location>
        <begin position="6"/>
        <end position="120"/>
    </location>
</feature>
<dbReference type="RefSeq" id="WP_246119201.1">
    <property type="nucleotide sequence ID" value="NZ_CABKTM010000043.1"/>
</dbReference>
<reference evidence="2" key="1">
    <citation type="submission" date="2022-07" db="EMBL/GenBank/DDBJ databases">
        <title>Enhanced cultured diversity of the mouse gut microbiota enables custom-made synthetic communities.</title>
        <authorList>
            <person name="Afrizal A."/>
        </authorList>
    </citation>
    <scope>NUCLEOTIDE SEQUENCE</scope>
    <source>
        <strain evidence="2">DSM 29482</strain>
    </source>
</reference>
<organism evidence="2 3">
    <name type="scientific">Anaerosalibacter massiliensis</name>
    <dbReference type="NCBI Taxonomy" id="1347392"/>
    <lineage>
        <taxon>Bacteria</taxon>
        <taxon>Bacillati</taxon>
        <taxon>Bacillota</taxon>
        <taxon>Tissierellia</taxon>
        <taxon>Tissierellales</taxon>
        <taxon>Sporanaerobacteraceae</taxon>
        <taxon>Anaerosalibacter</taxon>
    </lineage>
</organism>
<dbReference type="AlphaFoldDB" id="A0A9X2S435"/>
<dbReference type="Proteomes" id="UP001142078">
    <property type="component" value="Unassembled WGS sequence"/>
</dbReference>